<gene>
    <name evidence="2" type="ORF">GETHLI_13100</name>
</gene>
<dbReference type="SUPFAM" id="SSF54427">
    <property type="entry name" value="NTF2-like"/>
    <property type="match status" value="1"/>
</dbReference>
<dbReference type="Proteomes" id="UP001165069">
    <property type="component" value="Unassembled WGS sequence"/>
</dbReference>
<evidence type="ECO:0000313" key="2">
    <source>
        <dbReference type="EMBL" id="GLH72808.1"/>
    </source>
</evidence>
<keyword evidence="3" id="KW-1185">Reference proteome</keyword>
<protein>
    <recommendedName>
        <fullName evidence="1">SnoaL-like domain-containing protein</fullName>
    </recommendedName>
</protein>
<comment type="caution">
    <text evidence="2">The sequence shown here is derived from an EMBL/GenBank/DDBJ whole genome shotgun (WGS) entry which is preliminary data.</text>
</comment>
<organism evidence="2 3">
    <name type="scientific">Geothrix limicola</name>
    <dbReference type="NCBI Taxonomy" id="2927978"/>
    <lineage>
        <taxon>Bacteria</taxon>
        <taxon>Pseudomonadati</taxon>
        <taxon>Acidobacteriota</taxon>
        <taxon>Holophagae</taxon>
        <taxon>Holophagales</taxon>
        <taxon>Holophagaceae</taxon>
        <taxon>Geothrix</taxon>
    </lineage>
</organism>
<dbReference type="InterPro" id="IPR037401">
    <property type="entry name" value="SnoaL-like"/>
</dbReference>
<accession>A0ABQ5QEK6</accession>
<dbReference type="InterPro" id="IPR032710">
    <property type="entry name" value="NTF2-like_dom_sf"/>
</dbReference>
<evidence type="ECO:0000259" key="1">
    <source>
        <dbReference type="Pfam" id="PF12680"/>
    </source>
</evidence>
<sequence length="121" mass="13551">MDIKLGQERLEAYFRTFNASDEAGHLACFHPEAAFFGSGSGSCKGVVAIRGVYQAAKQSLDLLEMHPLETYGVHPELAVRVEFRGRKKQFPAVLVFRFDEAGAILRLSILYDLRKTVTEPF</sequence>
<evidence type="ECO:0000313" key="3">
    <source>
        <dbReference type="Proteomes" id="UP001165069"/>
    </source>
</evidence>
<proteinExistence type="predicted"/>
<feature type="domain" description="SnoaL-like" evidence="1">
    <location>
        <begin position="11"/>
        <end position="106"/>
    </location>
</feature>
<dbReference type="Gene3D" id="3.10.450.50">
    <property type="match status" value="1"/>
</dbReference>
<dbReference type="EMBL" id="BSDE01000002">
    <property type="protein sequence ID" value="GLH72808.1"/>
    <property type="molecule type" value="Genomic_DNA"/>
</dbReference>
<reference evidence="2 3" key="1">
    <citation type="journal article" date="2023" name="Antonie Van Leeuwenhoek">
        <title>Mesoterricola silvestris gen. nov., sp. nov., Mesoterricola sediminis sp. nov., Geothrix oryzae sp. nov., Geothrix edaphica sp. nov., Geothrix rubra sp. nov., and Geothrix limicola sp. nov., six novel members of Acidobacteriota isolated from soils.</title>
        <authorList>
            <person name="Itoh H."/>
            <person name="Sugisawa Y."/>
            <person name="Mise K."/>
            <person name="Xu Z."/>
            <person name="Kuniyasu M."/>
            <person name="Ushijima N."/>
            <person name="Kawano K."/>
            <person name="Kobayashi E."/>
            <person name="Shiratori Y."/>
            <person name="Masuda Y."/>
            <person name="Senoo K."/>
        </authorList>
    </citation>
    <scope>NUCLEOTIDE SEQUENCE [LARGE SCALE GENOMIC DNA]</scope>
    <source>
        <strain evidence="2 3">Red804</strain>
    </source>
</reference>
<dbReference type="RefSeq" id="WP_285572064.1">
    <property type="nucleotide sequence ID" value="NZ_BSDE01000002.1"/>
</dbReference>
<name>A0ABQ5QEK6_9BACT</name>
<dbReference type="Pfam" id="PF12680">
    <property type="entry name" value="SnoaL_2"/>
    <property type="match status" value="1"/>
</dbReference>